<reference evidence="2" key="1">
    <citation type="submission" date="2015-07" db="EMBL/GenBank/DDBJ databases">
        <title>Complete genome sequence and phylogenetic analysis of Limnochorda pilosa.</title>
        <authorList>
            <person name="Watanabe M."/>
            <person name="Kojima H."/>
            <person name="Fukui M."/>
        </authorList>
    </citation>
    <scope>NUCLEOTIDE SEQUENCE [LARGE SCALE GENOMIC DNA]</scope>
    <source>
        <strain evidence="2">HC45</strain>
    </source>
</reference>
<evidence type="ECO:0008006" key="3">
    <source>
        <dbReference type="Google" id="ProtNLM"/>
    </source>
</evidence>
<gene>
    <name evidence="1" type="ORF">LIP_3011</name>
</gene>
<dbReference type="Proteomes" id="UP000065807">
    <property type="component" value="Chromosome"/>
</dbReference>
<evidence type="ECO:0000313" key="2">
    <source>
        <dbReference type="Proteomes" id="UP000065807"/>
    </source>
</evidence>
<sequence length="54" mass="6093">MDHTYVRCLGCGGVRVEERSATFPYAKGQVPCPDCGERKWEVLERDPDDVPARP</sequence>
<protein>
    <recommendedName>
        <fullName evidence="3">Small CPxCG-related zinc finger protein</fullName>
    </recommendedName>
</protein>
<proteinExistence type="predicted"/>
<dbReference type="STRING" id="1555112.LIP_3011"/>
<dbReference type="OrthoDB" id="5181253at2"/>
<dbReference type="RefSeq" id="WP_158509697.1">
    <property type="nucleotide sequence ID" value="NZ_AP014924.1"/>
</dbReference>
<dbReference type="EMBL" id="AP014924">
    <property type="protein sequence ID" value="BAS28840.1"/>
    <property type="molecule type" value="Genomic_DNA"/>
</dbReference>
<keyword evidence="2" id="KW-1185">Reference proteome</keyword>
<name>A0A0K2SNZ7_LIMPI</name>
<accession>A0A0K2SNZ7</accession>
<evidence type="ECO:0000313" key="1">
    <source>
        <dbReference type="EMBL" id="BAS28840.1"/>
    </source>
</evidence>
<organism evidence="1 2">
    <name type="scientific">Limnochorda pilosa</name>
    <dbReference type="NCBI Taxonomy" id="1555112"/>
    <lineage>
        <taxon>Bacteria</taxon>
        <taxon>Bacillati</taxon>
        <taxon>Bacillota</taxon>
        <taxon>Limnochordia</taxon>
        <taxon>Limnochordales</taxon>
        <taxon>Limnochordaceae</taxon>
        <taxon>Limnochorda</taxon>
    </lineage>
</organism>
<dbReference type="AlphaFoldDB" id="A0A0K2SNZ7"/>
<dbReference type="KEGG" id="lpil:LIP_3011"/>
<reference evidence="2" key="2">
    <citation type="journal article" date="2016" name="Int. J. Syst. Evol. Microbiol.">
        <title>Complete genome sequence and cell structure of Limnochorda pilosa, a Gram-negative spore-former within the phylum Firmicutes.</title>
        <authorList>
            <person name="Watanabe M."/>
            <person name="Kojima H."/>
            <person name="Fukui M."/>
        </authorList>
    </citation>
    <scope>NUCLEOTIDE SEQUENCE [LARGE SCALE GENOMIC DNA]</scope>
    <source>
        <strain evidence="2">HC45</strain>
    </source>
</reference>